<dbReference type="PANTHER" id="PTHR47957:SF3">
    <property type="entry name" value="ATP-DEPENDENT HELICASE HRQ1"/>
    <property type="match status" value="1"/>
</dbReference>
<dbReference type="SUPFAM" id="SSF52540">
    <property type="entry name" value="P-loop containing nucleoside triphosphate hydrolases"/>
    <property type="match status" value="2"/>
</dbReference>
<dbReference type="KEGG" id="rec:RHECIAT_CH0002227"/>
<keyword evidence="2" id="KW-0067">ATP-binding</keyword>
<evidence type="ECO:0000313" key="7">
    <source>
        <dbReference type="Proteomes" id="UP000008817"/>
    </source>
</evidence>
<dbReference type="Pfam" id="PF00271">
    <property type="entry name" value="Helicase_C"/>
    <property type="match status" value="1"/>
</dbReference>
<sequence>MKPFNTLSDIRRRSAEAIIAQSGIRNVALADHMRRMFGSEAPDAGALLQQPVIEGSHPYVAAKKTMSEVEASVLHPRFVSMLDEIAPSNDYRFPKGRRPFAHQLTAWEHLAGRSAPQSVLVTSGTGSGKTECFLFPILSDLVRQLDATSTPLEGVQAIMLYPLNALIESQQERLSTWTAPFGGKIRYCLYNGNLPQSEPNSVRRETPEKLRDREQLRASPPPVLVTNITMLEYMLARSEDQPIIEKSKGKLKWIVLDEAHSLVGAAAAEIALLLRRVLLAFECKPEEVHFVATSATIGSGDDIQAQLKRFLADVAGIEHANVHVVEGHRQLPGRPSKRGRITDVEALFDVRPEERYEALAADDRVWSLISDRLFKEPLTLAEFERSARSLGLDAERFLTLLSSAARPHPDAKEDEERLAPVRVHSFERAVPGMWTCVNDGCPASPAGWSFGAVYLDRCDLCPTCSAPVLEIVSCSECGEVLLEAVELPNDRIRGTRRDLGKDEFEAEATREDDGTGDDADDEADDTEQEMVGDLVGTEILIGAAAGPDFRPLHLSRTDWKIEAVASPGSASVYSALKQDSCPCCQTVATNGVDKLLRPVRFGAPFMIASAAPILLEGVDPEVDRGVSPAQGRRVLSFTDSRQGTARMSAKIQAEAERNFVRSFVYHTVQHSLQIGTAVDASEIEKTIASLEPVVAATRDPALQNLLDQQRKALADASKPSLEGVAWDDMVARLSQRKEVGQWVKEVWEPRDPELFNDSRKLADFLLLREFARRPRTALSLESLGLARLRFAAIDNQTVVPPAFARHGKGIEDWRAFLYAITAFFLRGNSAVAIDPAVMHWITPKAKTRALRAPGRTTDGERRFLGWPGVPRKGNPSTPQLLLMNGLGLDRSRPDHRADFEEIFDKAWHQLQAVFNSDPDRPALDLRKAHIAPLPDGYYCALTRRIVDIAPLGSSPLVRASRHSARRVAEPRKMPSLPAVLLGDVDFDEGRRKIREWLDGSDDVTALREDGAWNNISDRVALFADYSRSAEHSAQQDASVLQHYEAQFKAGKINILNCSTTMEMGVDIGSVSTVLMTNVPPSIANYKQRVGRAGRRRQPFSLAFTFCRDRPLDREAFNSPERYLGRTLAAPKVALSSRPIVQRHVNAFLLRRFMLARGGNPLKMEIGAFMGTPAVVGEARPVAELRPIAAFREWLGKPSTAAAVEMELTSLVRHSVLEGQSDLVESCLEIATLLETGFVNEWTGLQALAKDEGIKDAAKGRMALELKRLCQEFLLSALADRGFLPGHGFPTGVVTFVPHKPKSTDPQDGRRTTRLVGPQRSLDLAIRDYAPGSEIVLDGLVHKSAGVLLNWKRPASEENVREVQSLKFHWVCQSCGTSDTGRDLVTECPICAGAVRNEQYLRPAGFSVDAREKAHAETDIISYVPAEEPSVSVRASAWASLPVPDLGRFRSTREGSVYYSNRGQSKNGYALCLHCGRAAPDHQKLENGDPDPTHPSPLELHLPLRWKKGESRLFCEGNDSSWAIKRNLELGYEITTDVFELQPSASLTRAAATALVIALREGIARDLGIEADEMGFATQSWDGVLAQRVRSMLVFDRAAGGAGFSTAIPSRLPTVLREARSVLNCPNPGCTTGCASCVLVSDAPFEEGRLDRTAALDFLDAHLSFNDDVPEEDRFGVDPVLSTSTVDEVNRLLVVSAKPIVHVFLPEATDPGQLSEWASLTQFGKWYSQGYDVRFVLPDAALSSYDGAKKLAFYDLAQRFSRTGGNFPILSGNLTTQANGAFAGISVTTAGRTTAWASRDASPWLPGTRWGQPATMPVVKAAVNWTPSFSPLESKALLPSATSRYEPIKGELDRSLTLFGNGMASKIRGLLEELGIPKTSTIESVIYSDPYVKSPLVAKMFVDTVAALTKGSTPRPVVSLLTGDRPGTKPGMQNAISNDWRDSAVAEMVLKEYAKRKDVDLDITFQRVAHGRYMHVRFPGGKEATIVFDQGFGAWNSVGNGGTSTRFDFRDPPVRQAESMGRCGAMVSKTGLGPTYLVASID</sequence>
<dbReference type="InterPro" id="IPR027417">
    <property type="entry name" value="P-loop_NTPase"/>
</dbReference>
<dbReference type="Pfam" id="PF00270">
    <property type="entry name" value="DEAD"/>
    <property type="match status" value="1"/>
</dbReference>
<feature type="region of interest" description="Disordered" evidence="3">
    <location>
        <begin position="498"/>
        <end position="527"/>
    </location>
</feature>
<gene>
    <name evidence="6" type="ordered locus">RHECIAT_CH0002227</name>
</gene>
<dbReference type="SMART" id="SM00490">
    <property type="entry name" value="HELICc"/>
    <property type="match status" value="1"/>
</dbReference>
<name>B3Q0I0_RHIE6</name>
<dbReference type="PROSITE" id="PS51192">
    <property type="entry name" value="HELICASE_ATP_BIND_1"/>
    <property type="match status" value="1"/>
</dbReference>
<dbReference type="InterPro" id="IPR001650">
    <property type="entry name" value="Helicase_C-like"/>
</dbReference>
<dbReference type="GO" id="GO:0036297">
    <property type="term" value="P:interstrand cross-link repair"/>
    <property type="evidence" value="ECO:0007669"/>
    <property type="project" value="TreeGrafter"/>
</dbReference>
<dbReference type="Gene3D" id="3.40.50.300">
    <property type="entry name" value="P-loop containing nucleotide triphosphate hydrolases"/>
    <property type="match status" value="2"/>
</dbReference>
<dbReference type="InterPro" id="IPR018973">
    <property type="entry name" value="MZB"/>
</dbReference>
<feature type="compositionally biased region" description="Basic and acidic residues" evidence="3">
    <location>
        <begin position="498"/>
        <end position="513"/>
    </location>
</feature>
<dbReference type="PANTHER" id="PTHR47957">
    <property type="entry name" value="ATP-DEPENDENT HELICASE HRQ1"/>
    <property type="match status" value="1"/>
</dbReference>
<dbReference type="InterPro" id="IPR011545">
    <property type="entry name" value="DEAD/DEAH_box_helicase_dom"/>
</dbReference>
<dbReference type="eggNOG" id="COG1205">
    <property type="taxonomic scope" value="Bacteria"/>
</dbReference>
<dbReference type="SMART" id="SM00487">
    <property type="entry name" value="DEXDc"/>
    <property type="match status" value="1"/>
</dbReference>
<keyword evidence="1" id="KW-0547">Nucleotide-binding</keyword>
<dbReference type="GO" id="GO:0006289">
    <property type="term" value="P:nucleotide-excision repair"/>
    <property type="evidence" value="ECO:0007669"/>
    <property type="project" value="TreeGrafter"/>
</dbReference>
<protein>
    <submittedName>
        <fullName evidence="6">Hypothetical conserved protein</fullName>
    </submittedName>
</protein>
<dbReference type="InterPro" id="IPR014001">
    <property type="entry name" value="Helicase_ATP-bd"/>
</dbReference>
<accession>B3Q0I0</accession>
<organism evidence="6 7">
    <name type="scientific">Rhizobium etli (strain CIAT 652)</name>
    <dbReference type="NCBI Taxonomy" id="491916"/>
    <lineage>
        <taxon>Bacteria</taxon>
        <taxon>Pseudomonadati</taxon>
        <taxon>Pseudomonadota</taxon>
        <taxon>Alphaproteobacteria</taxon>
        <taxon>Hyphomicrobiales</taxon>
        <taxon>Rhizobiaceae</taxon>
        <taxon>Rhizobium/Agrobacterium group</taxon>
        <taxon>Rhizobium</taxon>
    </lineage>
</organism>
<evidence type="ECO:0000313" key="6">
    <source>
        <dbReference type="EMBL" id="ACE91184.1"/>
    </source>
</evidence>
<proteinExistence type="predicted"/>
<dbReference type="GO" id="GO:0005524">
    <property type="term" value="F:ATP binding"/>
    <property type="evidence" value="ECO:0007669"/>
    <property type="project" value="UniProtKB-KW"/>
</dbReference>
<evidence type="ECO:0000256" key="2">
    <source>
        <dbReference type="ARBA" id="ARBA00022840"/>
    </source>
</evidence>
<evidence type="ECO:0000259" key="5">
    <source>
        <dbReference type="PROSITE" id="PS51194"/>
    </source>
</evidence>
<dbReference type="GO" id="GO:0043138">
    <property type="term" value="F:3'-5' DNA helicase activity"/>
    <property type="evidence" value="ECO:0007669"/>
    <property type="project" value="TreeGrafter"/>
</dbReference>
<evidence type="ECO:0000256" key="3">
    <source>
        <dbReference type="SAM" id="MobiDB-lite"/>
    </source>
</evidence>
<feature type="domain" description="Helicase ATP-binding" evidence="4">
    <location>
        <begin position="110"/>
        <end position="315"/>
    </location>
</feature>
<reference evidence="6 7" key="1">
    <citation type="submission" date="2008-04" db="EMBL/GenBank/DDBJ databases">
        <title>Genome diversity and DNA divergence of Rhizobium etli.</title>
        <authorList>
            <person name="Gonzalez V."/>
            <person name="Acosta J.L."/>
            <person name="Santamaria R.I."/>
            <person name="Bustos P."/>
            <person name="Hernandez-Gonzalez I.L."/>
            <person name="Fernandez J.L."/>
            <person name="Diaz R."/>
            <person name="Flores M."/>
            <person name="Mora J."/>
            <person name="Palacios R."/>
            <person name="Davila G."/>
        </authorList>
    </citation>
    <scope>NUCLEOTIDE SEQUENCE [LARGE SCALE GENOMIC DNA]</scope>
    <source>
        <strain evidence="6 7">CIAT 652</strain>
    </source>
</reference>
<feature type="compositionally biased region" description="Acidic residues" evidence="3">
    <location>
        <begin position="514"/>
        <end position="527"/>
    </location>
</feature>
<dbReference type="eggNOG" id="COG1201">
    <property type="taxonomic scope" value="Bacteria"/>
</dbReference>
<dbReference type="GO" id="GO:0003676">
    <property type="term" value="F:nucleic acid binding"/>
    <property type="evidence" value="ECO:0007669"/>
    <property type="project" value="InterPro"/>
</dbReference>
<dbReference type="EMBL" id="CP001074">
    <property type="protein sequence ID" value="ACE91184.1"/>
    <property type="molecule type" value="Genomic_DNA"/>
</dbReference>
<dbReference type="Pfam" id="PF09369">
    <property type="entry name" value="MZB"/>
    <property type="match status" value="1"/>
</dbReference>
<dbReference type="PROSITE" id="PS51194">
    <property type="entry name" value="HELICASE_CTER"/>
    <property type="match status" value="1"/>
</dbReference>
<dbReference type="Proteomes" id="UP000008817">
    <property type="component" value="Chromosome"/>
</dbReference>
<feature type="domain" description="Helicase C-terminal" evidence="5">
    <location>
        <begin position="940"/>
        <end position="1140"/>
    </location>
</feature>
<dbReference type="HOGENOM" id="CLU_001338_2_1_5"/>
<evidence type="ECO:0000259" key="4">
    <source>
        <dbReference type="PROSITE" id="PS51192"/>
    </source>
</evidence>
<evidence type="ECO:0000256" key="1">
    <source>
        <dbReference type="ARBA" id="ARBA00022741"/>
    </source>
</evidence>